<accession>A0A0A9CDU1</accession>
<reference evidence="1" key="2">
    <citation type="journal article" date="2015" name="Data Brief">
        <title>Shoot transcriptome of the giant reed, Arundo donax.</title>
        <authorList>
            <person name="Barrero R.A."/>
            <person name="Guerrero F.D."/>
            <person name="Moolhuijzen P."/>
            <person name="Goolsby J.A."/>
            <person name="Tidwell J."/>
            <person name="Bellgard S.E."/>
            <person name="Bellgard M.I."/>
        </authorList>
    </citation>
    <scope>NUCLEOTIDE SEQUENCE</scope>
    <source>
        <tissue evidence="1">Shoot tissue taken approximately 20 cm above the soil surface</tissue>
    </source>
</reference>
<proteinExistence type="predicted"/>
<reference evidence="1" key="1">
    <citation type="submission" date="2014-09" db="EMBL/GenBank/DDBJ databases">
        <authorList>
            <person name="Magalhaes I.L.F."/>
            <person name="Oliveira U."/>
            <person name="Santos F.R."/>
            <person name="Vidigal T.H.D.A."/>
            <person name="Brescovit A.D."/>
            <person name="Santos A.J."/>
        </authorList>
    </citation>
    <scope>NUCLEOTIDE SEQUENCE</scope>
    <source>
        <tissue evidence="1">Shoot tissue taken approximately 20 cm above the soil surface</tissue>
    </source>
</reference>
<organism evidence="1">
    <name type="scientific">Arundo donax</name>
    <name type="common">Giant reed</name>
    <name type="synonym">Donax arundinaceus</name>
    <dbReference type="NCBI Taxonomy" id="35708"/>
    <lineage>
        <taxon>Eukaryota</taxon>
        <taxon>Viridiplantae</taxon>
        <taxon>Streptophyta</taxon>
        <taxon>Embryophyta</taxon>
        <taxon>Tracheophyta</taxon>
        <taxon>Spermatophyta</taxon>
        <taxon>Magnoliopsida</taxon>
        <taxon>Liliopsida</taxon>
        <taxon>Poales</taxon>
        <taxon>Poaceae</taxon>
        <taxon>PACMAD clade</taxon>
        <taxon>Arundinoideae</taxon>
        <taxon>Arundineae</taxon>
        <taxon>Arundo</taxon>
    </lineage>
</organism>
<name>A0A0A9CDU1_ARUDO</name>
<dbReference type="EMBL" id="GBRH01226335">
    <property type="protein sequence ID" value="JAD71560.1"/>
    <property type="molecule type" value="Transcribed_RNA"/>
</dbReference>
<evidence type="ECO:0000313" key="1">
    <source>
        <dbReference type="EMBL" id="JAD71560.1"/>
    </source>
</evidence>
<dbReference type="AlphaFoldDB" id="A0A0A9CDU1"/>
<protein>
    <submittedName>
        <fullName evidence="1">Uncharacterized protein</fullName>
    </submittedName>
</protein>
<sequence length="37" mass="4016">MPQVLLVVVNTIGCHGVCASQGHEQRHTPHVKQIAVK</sequence>